<gene>
    <name evidence="3" type="ORF">TAV2_LOCUS24683</name>
</gene>
<dbReference type="EMBL" id="OU466863">
    <property type="protein sequence ID" value="CAH2079097.1"/>
    <property type="molecule type" value="Genomic_DNA"/>
</dbReference>
<dbReference type="Pfam" id="PF14365">
    <property type="entry name" value="Neprosin_AP"/>
    <property type="match status" value="1"/>
</dbReference>
<keyword evidence="1" id="KW-0732">Signal</keyword>
<evidence type="ECO:0000313" key="4">
    <source>
        <dbReference type="Proteomes" id="UP000836841"/>
    </source>
</evidence>
<evidence type="ECO:0000256" key="1">
    <source>
        <dbReference type="SAM" id="SignalP"/>
    </source>
</evidence>
<dbReference type="AlphaFoldDB" id="A0AAU9T8U3"/>
<feature type="chain" id="PRO_5043617118" description="Neprosin PEP catalytic domain-containing protein" evidence="1">
    <location>
        <begin position="19"/>
        <end position="385"/>
    </location>
</feature>
<name>A0AAU9T8U3_THLAR</name>
<dbReference type="PANTHER" id="PTHR31589">
    <property type="entry name" value="PROTEIN, PUTATIVE (DUF239)-RELATED-RELATED"/>
    <property type="match status" value="1"/>
</dbReference>
<dbReference type="InterPro" id="IPR004314">
    <property type="entry name" value="Neprosin"/>
</dbReference>
<accession>A0AAU9T8U3</accession>
<dbReference type="Proteomes" id="UP000836841">
    <property type="component" value="Chromosome 7"/>
</dbReference>
<dbReference type="PANTHER" id="PTHR31589:SF176">
    <property type="entry name" value="NEPROSIN ACTIVATION PEPTIDE DOMAIN-CONTAINING PROTEIN-RELATED"/>
    <property type="match status" value="1"/>
</dbReference>
<feature type="signal peptide" evidence="1">
    <location>
        <begin position="1"/>
        <end position="18"/>
    </location>
</feature>
<evidence type="ECO:0000313" key="3">
    <source>
        <dbReference type="EMBL" id="CAH2079097.1"/>
    </source>
</evidence>
<organism evidence="3 4">
    <name type="scientific">Thlaspi arvense</name>
    <name type="common">Field penny-cress</name>
    <dbReference type="NCBI Taxonomy" id="13288"/>
    <lineage>
        <taxon>Eukaryota</taxon>
        <taxon>Viridiplantae</taxon>
        <taxon>Streptophyta</taxon>
        <taxon>Embryophyta</taxon>
        <taxon>Tracheophyta</taxon>
        <taxon>Spermatophyta</taxon>
        <taxon>Magnoliopsida</taxon>
        <taxon>eudicotyledons</taxon>
        <taxon>Gunneridae</taxon>
        <taxon>Pentapetalae</taxon>
        <taxon>rosids</taxon>
        <taxon>malvids</taxon>
        <taxon>Brassicales</taxon>
        <taxon>Brassicaceae</taxon>
        <taxon>Thlaspideae</taxon>
        <taxon>Thlaspi</taxon>
    </lineage>
</organism>
<feature type="domain" description="Neprosin PEP catalytic" evidence="2">
    <location>
        <begin position="159"/>
        <end position="385"/>
    </location>
</feature>
<keyword evidence="4" id="KW-1185">Reference proteome</keyword>
<reference evidence="3 4" key="1">
    <citation type="submission" date="2022-03" db="EMBL/GenBank/DDBJ databases">
        <authorList>
            <person name="Nunn A."/>
            <person name="Chopra R."/>
            <person name="Nunn A."/>
            <person name="Contreras Garrido A."/>
        </authorList>
    </citation>
    <scope>NUCLEOTIDE SEQUENCE [LARGE SCALE GENOMIC DNA]</scope>
</reference>
<dbReference type="PROSITE" id="PS52045">
    <property type="entry name" value="NEPROSIN_PEP_CD"/>
    <property type="match status" value="1"/>
</dbReference>
<dbReference type="InterPro" id="IPR025521">
    <property type="entry name" value="Neprosin_propep"/>
</dbReference>
<dbReference type="InterPro" id="IPR053168">
    <property type="entry name" value="Glutamic_endopeptidase"/>
</dbReference>
<protein>
    <recommendedName>
        <fullName evidence="2">Neprosin PEP catalytic domain-containing protein</fullName>
    </recommendedName>
</protein>
<dbReference type="Pfam" id="PF03080">
    <property type="entry name" value="Neprosin"/>
    <property type="match status" value="1"/>
</dbReference>
<sequence length="385" mass="43449">MEMRGPLIWVFLMCYSFGHFTSHNNGFIEAKSLTESKALQIEKKLETINKPAVKIIKTIHGEPYGCVDFFKQPAFDHPSMKNHAYHYKMRPLWQPEGMRKRKTNNTGFGYLWENGVGCPIGTVPIKRVTKDDILGVNLLEDQYKPRGSWNTITNDSNNVVHYDQHHYAVGRTKNIGIHHHGATMDLCLTAPKVKPTQFSSSRLHIQIGDDFIQTGFTSGGKSCYNSHCDVGMVNVRQDFPMGIAMKPVSVRGALKSHYASFGVIKDQANGNWWLQFGKDADELGFWPASRFRQSFGNLVEWGGEVYSASLPSPEMGYGFPPIKRLDYDAYAKRIAVLDGNYRVDRKLDYIEEFTDNSEGYNVKAVLESRIASEGHMILFGGFGGI</sequence>
<proteinExistence type="predicted"/>
<evidence type="ECO:0000259" key="2">
    <source>
        <dbReference type="PROSITE" id="PS52045"/>
    </source>
</evidence>